<dbReference type="GO" id="GO:0016020">
    <property type="term" value="C:membrane"/>
    <property type="evidence" value="ECO:0007669"/>
    <property type="project" value="InterPro"/>
</dbReference>
<protein>
    <recommendedName>
        <fullName evidence="1">Porin domain-containing protein</fullName>
    </recommendedName>
</protein>
<dbReference type="Pfam" id="PF13609">
    <property type="entry name" value="Porin_4"/>
    <property type="match status" value="1"/>
</dbReference>
<dbReference type="InterPro" id="IPR033900">
    <property type="entry name" value="Gram_neg_porin_domain"/>
</dbReference>
<name>A0A1Q8SXH3_9GAMM</name>
<accession>A0A1Q8SXH3</accession>
<sequence>MAALSGIAEARPLTDDGRLTFSGFGTLGLIHNNLDEADFTRDISQPKGAGEGWSARTDSLLGAQVGYRFTDRLDTVVQGISRYHDSGDFSPEVSWAFLRYRPDPGVQLRVGRLGWDVYQLSDSRYVGYAYPWVRPPVDHFGTLQLTYIDGADVTFKQPVGSDLLLLKLYTGRSDSDVFIGKGIEAHFDVDKVYGGHLDYETGPWRFRVGYTEVESDITFSGDVPEQLDAQFDQIRAFNPFFSLTADDVLGDAFGFDRVRLYSLGAVYDQGPLQLQAMWNRSKTSAEGAVDSGFVSAGYRIDRVTPYLVYSEVETTSDGEGGSEGDFKQRTYSVGARYDVTANMALKAQLDRVHIQRPGFLWRDIDSDWNGGWGSIFSLGLDFIF</sequence>
<evidence type="ECO:0000313" key="3">
    <source>
        <dbReference type="Proteomes" id="UP000186878"/>
    </source>
</evidence>
<gene>
    <name evidence="2" type="ORF">BTW07_01235</name>
</gene>
<dbReference type="STRING" id="404433.BTW07_01235"/>
<reference evidence="2 3" key="1">
    <citation type="submission" date="2016-12" db="EMBL/GenBank/DDBJ databases">
        <title>Draft genome sequences of strains Salinicola socius SMB35, Salinicola sp. MH3R3-1 and Chromohalobacter sp. SMB17 from the Verkhnekamsk potash mining region of Russia.</title>
        <authorList>
            <person name="Mavrodi D.V."/>
            <person name="Olsson B.E."/>
            <person name="Korsakova E.S."/>
            <person name="Pyankova A."/>
            <person name="Mavrodi O.V."/>
            <person name="Plotnikova E.G."/>
        </authorList>
    </citation>
    <scope>NUCLEOTIDE SEQUENCE [LARGE SCALE GENOMIC DNA]</scope>
    <source>
        <strain evidence="2 3">SMB35</strain>
    </source>
</reference>
<feature type="domain" description="Porin" evidence="1">
    <location>
        <begin position="2"/>
        <end position="352"/>
    </location>
</feature>
<dbReference type="InterPro" id="IPR023614">
    <property type="entry name" value="Porin_dom_sf"/>
</dbReference>
<dbReference type="Proteomes" id="UP000186878">
    <property type="component" value="Unassembled WGS sequence"/>
</dbReference>
<keyword evidence="3" id="KW-1185">Reference proteome</keyword>
<dbReference type="GO" id="GO:0015288">
    <property type="term" value="F:porin activity"/>
    <property type="evidence" value="ECO:0007669"/>
    <property type="project" value="InterPro"/>
</dbReference>
<dbReference type="EMBL" id="MSDO01000001">
    <property type="protein sequence ID" value="OLO06148.1"/>
    <property type="molecule type" value="Genomic_DNA"/>
</dbReference>
<comment type="caution">
    <text evidence="2">The sequence shown here is derived from an EMBL/GenBank/DDBJ whole genome shotgun (WGS) entry which is preliminary data.</text>
</comment>
<evidence type="ECO:0000259" key="1">
    <source>
        <dbReference type="Pfam" id="PF13609"/>
    </source>
</evidence>
<organism evidence="2 3">
    <name type="scientific">Salinicola socius</name>
    <dbReference type="NCBI Taxonomy" id="404433"/>
    <lineage>
        <taxon>Bacteria</taxon>
        <taxon>Pseudomonadati</taxon>
        <taxon>Pseudomonadota</taxon>
        <taxon>Gammaproteobacteria</taxon>
        <taxon>Oceanospirillales</taxon>
        <taxon>Halomonadaceae</taxon>
        <taxon>Salinicola</taxon>
    </lineage>
</organism>
<dbReference type="Gene3D" id="2.40.160.10">
    <property type="entry name" value="Porin"/>
    <property type="match status" value="1"/>
</dbReference>
<dbReference type="AlphaFoldDB" id="A0A1Q8SXH3"/>
<evidence type="ECO:0000313" key="2">
    <source>
        <dbReference type="EMBL" id="OLO06148.1"/>
    </source>
</evidence>
<dbReference type="SUPFAM" id="SSF56935">
    <property type="entry name" value="Porins"/>
    <property type="match status" value="1"/>
</dbReference>
<proteinExistence type="predicted"/>